<keyword evidence="3" id="KW-1185">Reference proteome</keyword>
<name>A0A0G3BRK9_9BURK</name>
<feature type="compositionally biased region" description="Basic and acidic residues" evidence="1">
    <location>
        <begin position="11"/>
        <end position="22"/>
    </location>
</feature>
<dbReference type="KEGG" id="pbh:AAW51_3927"/>
<feature type="region of interest" description="Disordered" evidence="1">
    <location>
        <begin position="1"/>
        <end position="72"/>
    </location>
</feature>
<proteinExistence type="predicted"/>
<evidence type="ECO:0000313" key="3">
    <source>
        <dbReference type="Proteomes" id="UP000035352"/>
    </source>
</evidence>
<reference evidence="2 3" key="1">
    <citation type="submission" date="2015-05" db="EMBL/GenBank/DDBJ databases">
        <authorList>
            <person name="Tang B."/>
            <person name="Yu Y."/>
        </authorList>
    </citation>
    <scope>NUCLEOTIDE SEQUENCE [LARGE SCALE GENOMIC DNA]</scope>
    <source>
        <strain evidence="2 3">DSM 7029</strain>
    </source>
</reference>
<feature type="compositionally biased region" description="Acidic residues" evidence="1">
    <location>
        <begin position="42"/>
        <end position="51"/>
    </location>
</feature>
<gene>
    <name evidence="2" type="ORF">AAW51_3927</name>
</gene>
<evidence type="ECO:0000313" key="2">
    <source>
        <dbReference type="EMBL" id="AKJ30618.1"/>
    </source>
</evidence>
<dbReference type="AlphaFoldDB" id="A0A0G3BRK9"/>
<dbReference type="RefSeq" id="WP_047195948.1">
    <property type="nucleotide sequence ID" value="NZ_CP011371.1"/>
</dbReference>
<evidence type="ECO:0000256" key="1">
    <source>
        <dbReference type="SAM" id="MobiDB-lite"/>
    </source>
</evidence>
<dbReference type="Proteomes" id="UP000035352">
    <property type="component" value="Chromosome"/>
</dbReference>
<accession>A0A0G3BRK9</accession>
<protein>
    <submittedName>
        <fullName evidence="2">Uncharacterized protein</fullName>
    </submittedName>
</protein>
<dbReference type="EMBL" id="CP011371">
    <property type="protein sequence ID" value="AKJ30618.1"/>
    <property type="molecule type" value="Genomic_DNA"/>
</dbReference>
<organism evidence="2 3">
    <name type="scientific">Caldimonas brevitalea</name>
    <dbReference type="NCBI Taxonomy" id="413882"/>
    <lineage>
        <taxon>Bacteria</taxon>
        <taxon>Pseudomonadati</taxon>
        <taxon>Pseudomonadota</taxon>
        <taxon>Betaproteobacteria</taxon>
        <taxon>Burkholderiales</taxon>
        <taxon>Sphaerotilaceae</taxon>
        <taxon>Caldimonas</taxon>
    </lineage>
</organism>
<sequence>MASSTAPDARGAFERRLKRQPEVHASGEPLHLGESGFHDIADDAADTDPGGDADGGNAPGLPQPWERAARYR</sequence>